<proteinExistence type="inferred from homology"/>
<dbReference type="PRINTS" id="PR00304">
    <property type="entry name" value="TCOMPLEXTCP1"/>
</dbReference>
<dbReference type="Gene3D" id="3.30.260.10">
    <property type="entry name" value="TCP-1-like chaperonin intermediate domain"/>
    <property type="match status" value="1"/>
</dbReference>
<evidence type="ECO:0000256" key="6">
    <source>
        <dbReference type="ARBA" id="ARBA00023186"/>
    </source>
</evidence>
<dbReference type="SUPFAM" id="SSF48592">
    <property type="entry name" value="GroEL equatorial domain-like"/>
    <property type="match status" value="1"/>
</dbReference>
<keyword evidence="11" id="KW-1185">Reference proteome</keyword>
<evidence type="ECO:0000256" key="5">
    <source>
        <dbReference type="ARBA" id="ARBA00022840"/>
    </source>
</evidence>
<dbReference type="EMBL" id="KB007985">
    <property type="protein sequence ID" value="ELR16705.1"/>
    <property type="molecule type" value="Genomic_DNA"/>
</dbReference>
<dbReference type="PROSITE" id="PS00750">
    <property type="entry name" value="TCP1_1"/>
    <property type="match status" value="1"/>
</dbReference>
<gene>
    <name evidence="10" type="ORF">ACA1_090030</name>
</gene>
<protein>
    <recommendedName>
        <fullName evidence="8">CCT-theta</fullName>
    </recommendedName>
</protein>
<dbReference type="CDD" id="cd03341">
    <property type="entry name" value="TCP1_theta"/>
    <property type="match status" value="1"/>
</dbReference>
<evidence type="ECO:0000256" key="2">
    <source>
        <dbReference type="ARBA" id="ARBA00008020"/>
    </source>
</evidence>
<dbReference type="RefSeq" id="XP_004338718.1">
    <property type="nucleotide sequence ID" value="XM_004338670.1"/>
</dbReference>
<evidence type="ECO:0000256" key="3">
    <source>
        <dbReference type="ARBA" id="ARBA00022490"/>
    </source>
</evidence>
<dbReference type="OMA" id="WGLKYAV"/>
<dbReference type="InterPro" id="IPR027413">
    <property type="entry name" value="GROEL-like_equatorial_sf"/>
</dbReference>
<keyword evidence="5 9" id="KW-0067">ATP-binding</keyword>
<comment type="similarity">
    <text evidence="2 9">Belongs to the TCP-1 chaperonin family.</text>
</comment>
<dbReference type="InterPro" id="IPR017998">
    <property type="entry name" value="Chaperone_TCP-1"/>
</dbReference>
<dbReference type="InterPro" id="IPR002194">
    <property type="entry name" value="Chaperonin_TCP-1_CS"/>
</dbReference>
<dbReference type="Proteomes" id="UP000011083">
    <property type="component" value="Unassembled WGS sequence"/>
</dbReference>
<dbReference type="KEGG" id="acan:ACA1_090030"/>
<dbReference type="GO" id="GO:0005737">
    <property type="term" value="C:cytoplasm"/>
    <property type="evidence" value="ECO:0007669"/>
    <property type="project" value="UniProtKB-SubCell"/>
</dbReference>
<dbReference type="GeneID" id="14917246"/>
<evidence type="ECO:0000256" key="9">
    <source>
        <dbReference type="RuleBase" id="RU004187"/>
    </source>
</evidence>
<keyword evidence="3" id="KW-0963">Cytoplasm</keyword>
<dbReference type="GO" id="GO:0140662">
    <property type="term" value="F:ATP-dependent protein folding chaperone"/>
    <property type="evidence" value="ECO:0007669"/>
    <property type="project" value="InterPro"/>
</dbReference>
<evidence type="ECO:0000256" key="4">
    <source>
        <dbReference type="ARBA" id="ARBA00022741"/>
    </source>
</evidence>
<comment type="subcellular location">
    <subcellularLocation>
        <location evidence="1">Cytoplasm</location>
    </subcellularLocation>
</comment>
<dbReference type="InterPro" id="IPR027410">
    <property type="entry name" value="TCP-1-like_intermed_sf"/>
</dbReference>
<dbReference type="Gene3D" id="1.10.560.10">
    <property type="entry name" value="GroEL-like equatorial domain"/>
    <property type="match status" value="1"/>
</dbReference>
<dbReference type="Pfam" id="PF00118">
    <property type="entry name" value="Cpn60_TCP1"/>
    <property type="match status" value="1"/>
</dbReference>
<keyword evidence="6 9" id="KW-0143">Chaperone</keyword>
<evidence type="ECO:0000313" key="10">
    <source>
        <dbReference type="EMBL" id="ELR16705.1"/>
    </source>
</evidence>
<evidence type="ECO:0000256" key="8">
    <source>
        <dbReference type="ARBA" id="ARBA00029602"/>
    </source>
</evidence>
<dbReference type="SUPFAM" id="SSF52029">
    <property type="entry name" value="GroEL apical domain-like"/>
    <property type="match status" value="1"/>
</dbReference>
<reference evidence="10 11" key="1">
    <citation type="journal article" date="2013" name="Genome Biol.">
        <title>Genome of Acanthamoeba castellanii highlights extensive lateral gene transfer and early evolution of tyrosine kinase signaling.</title>
        <authorList>
            <person name="Clarke M."/>
            <person name="Lohan A.J."/>
            <person name="Liu B."/>
            <person name="Lagkouvardos I."/>
            <person name="Roy S."/>
            <person name="Zafar N."/>
            <person name="Bertelli C."/>
            <person name="Schilde C."/>
            <person name="Kianianmomeni A."/>
            <person name="Burglin T.R."/>
            <person name="Frech C."/>
            <person name="Turcotte B."/>
            <person name="Kopec K.O."/>
            <person name="Synnott J.M."/>
            <person name="Choo C."/>
            <person name="Paponov I."/>
            <person name="Finkler A."/>
            <person name="Soon Heng Tan C."/>
            <person name="Hutchins A.P."/>
            <person name="Weinmeier T."/>
            <person name="Rattei T."/>
            <person name="Chu J.S."/>
            <person name="Gimenez G."/>
            <person name="Irimia M."/>
            <person name="Rigden D.J."/>
            <person name="Fitzpatrick D.A."/>
            <person name="Lorenzo-Morales J."/>
            <person name="Bateman A."/>
            <person name="Chiu C.H."/>
            <person name="Tang P."/>
            <person name="Hegemann P."/>
            <person name="Fromm H."/>
            <person name="Raoult D."/>
            <person name="Greub G."/>
            <person name="Miranda-Saavedra D."/>
            <person name="Chen N."/>
            <person name="Nash P."/>
            <person name="Ginger M.L."/>
            <person name="Horn M."/>
            <person name="Schaap P."/>
            <person name="Caler L."/>
            <person name="Loftus B."/>
        </authorList>
    </citation>
    <scope>NUCLEOTIDE SEQUENCE [LARGE SCALE GENOMIC DNA]</scope>
    <source>
        <strain evidence="10 11">Neff</strain>
    </source>
</reference>
<dbReference type="PROSITE" id="PS00751">
    <property type="entry name" value="TCP1_2"/>
    <property type="match status" value="1"/>
</dbReference>
<dbReference type="GO" id="GO:0051082">
    <property type="term" value="F:unfolded protein binding"/>
    <property type="evidence" value="ECO:0007669"/>
    <property type="project" value="InterPro"/>
</dbReference>
<dbReference type="Gene3D" id="3.50.7.10">
    <property type="entry name" value="GroEL"/>
    <property type="match status" value="1"/>
</dbReference>
<dbReference type="FunFam" id="3.50.7.10:FF:000008">
    <property type="entry name" value="T-complex protein 1 subunit theta"/>
    <property type="match status" value="1"/>
</dbReference>
<evidence type="ECO:0000256" key="1">
    <source>
        <dbReference type="ARBA" id="ARBA00004496"/>
    </source>
</evidence>
<dbReference type="STRING" id="1257118.L8GUN4"/>
<dbReference type="OrthoDB" id="1748577at2759"/>
<name>L8GUN4_ACACF</name>
<dbReference type="InterPro" id="IPR012721">
    <property type="entry name" value="Chap_CCT_theta"/>
</dbReference>
<accession>L8GUN4</accession>
<organism evidence="10 11">
    <name type="scientific">Acanthamoeba castellanii (strain ATCC 30010 / Neff)</name>
    <dbReference type="NCBI Taxonomy" id="1257118"/>
    <lineage>
        <taxon>Eukaryota</taxon>
        <taxon>Amoebozoa</taxon>
        <taxon>Discosea</taxon>
        <taxon>Longamoebia</taxon>
        <taxon>Centramoebida</taxon>
        <taxon>Acanthamoebidae</taxon>
        <taxon>Acanthamoeba</taxon>
    </lineage>
</organism>
<dbReference type="GO" id="GO:0016887">
    <property type="term" value="F:ATP hydrolysis activity"/>
    <property type="evidence" value="ECO:0007669"/>
    <property type="project" value="InterPro"/>
</dbReference>
<dbReference type="SUPFAM" id="SSF54849">
    <property type="entry name" value="GroEL-intermediate domain like"/>
    <property type="match status" value="1"/>
</dbReference>
<comment type="function">
    <text evidence="7">Molecular chaperone; assists the folding of proteins upon ATP hydrolysis. Known to play a role, in vitro, in the folding of actin and tubulin.</text>
</comment>
<dbReference type="VEuPathDB" id="AmoebaDB:ACA1_090030"/>
<dbReference type="InterPro" id="IPR027409">
    <property type="entry name" value="GroEL-like_apical_dom_sf"/>
</dbReference>
<evidence type="ECO:0000256" key="7">
    <source>
        <dbReference type="ARBA" id="ARBA00024677"/>
    </source>
</evidence>
<dbReference type="AlphaFoldDB" id="L8GUN4"/>
<sequence>MNVGGLPSLLKEGTKHLSGVEEACLRNIEASKQLYHIVRSSMGPNGMNKMVINQHDKLFVTNDAATIIRELDVVHPAAKMVVMAANMQEQECGDNTNLVVSLAGELLVQAESLIRMGLHPSEIIAGYTKAAQHASELLEGLACHTCEDLRNIEEVTRCLKSAIASKQYGYEDMLSKVVAKACIQVLPKNTSKFNVDHVRVVKILGGGVLDTHVMKGFVLARDAVGTIKHVTSAKIAVFATGIDLAKTETKANVTLKSADELLNFAKDEEKHMEEVIKQISETGTKVVVAGGNVGELALHFIERYGMMVLKVESKFQIRRLCKATGATPLVRLGAPIPEELGYCDVVSVDEIGSTKVTIFRQDTEDSGISTIIVRASTQNLVDDIERAIDDGVNVYKAMVKDGRFVAGAGATEIELARKIHAQGEASPGLDQYAIKKFAESLEVVPRTLAENAGHNATEIISQLYAAHTGGKTNDGVNVETGGTINAAEADILDLLASKASALKLAADAATTILRIDQIIMARAAGGPKPPAMGARDAS</sequence>
<dbReference type="InterPro" id="IPR002423">
    <property type="entry name" value="Cpn60/GroEL/TCP-1"/>
</dbReference>
<evidence type="ECO:0000313" key="11">
    <source>
        <dbReference type="Proteomes" id="UP000011083"/>
    </source>
</evidence>
<dbReference type="GO" id="GO:0005524">
    <property type="term" value="F:ATP binding"/>
    <property type="evidence" value="ECO:0007669"/>
    <property type="project" value="UniProtKB-KW"/>
</dbReference>
<keyword evidence="4 9" id="KW-0547">Nucleotide-binding</keyword>
<dbReference type="PANTHER" id="PTHR11353">
    <property type="entry name" value="CHAPERONIN"/>
    <property type="match status" value="1"/>
</dbReference>
<dbReference type="NCBIfam" id="TIGR02346">
    <property type="entry name" value="chap_CCT_theta"/>
    <property type="match status" value="1"/>
</dbReference>